<dbReference type="Proteomes" id="UP000265120">
    <property type="component" value="Chromosome W"/>
</dbReference>
<reference evidence="1 2" key="1">
    <citation type="journal article" date="2014" name="Nat. Genet.">
        <title>Whole-genome sequence of a flatfish provides insights into ZW sex chromosome evolution and adaptation to a benthic lifestyle.</title>
        <authorList>
            <person name="Chen S."/>
            <person name="Zhang G."/>
            <person name="Shao C."/>
            <person name="Huang Q."/>
            <person name="Liu G."/>
            <person name="Zhang P."/>
            <person name="Song W."/>
            <person name="An N."/>
            <person name="Chalopin D."/>
            <person name="Volff J.N."/>
            <person name="Hong Y."/>
            <person name="Li Q."/>
            <person name="Sha Z."/>
            <person name="Zhou H."/>
            <person name="Xie M."/>
            <person name="Yu Q."/>
            <person name="Liu Y."/>
            <person name="Xiang H."/>
            <person name="Wang N."/>
            <person name="Wu K."/>
            <person name="Yang C."/>
            <person name="Zhou Q."/>
            <person name="Liao X."/>
            <person name="Yang L."/>
            <person name="Hu Q."/>
            <person name="Zhang J."/>
            <person name="Meng L."/>
            <person name="Jin L."/>
            <person name="Tian Y."/>
            <person name="Lian J."/>
            <person name="Yang J."/>
            <person name="Miao G."/>
            <person name="Liu S."/>
            <person name="Liang Z."/>
            <person name="Yan F."/>
            <person name="Li Y."/>
            <person name="Sun B."/>
            <person name="Zhang H."/>
            <person name="Zhang J."/>
            <person name="Zhu Y."/>
            <person name="Du M."/>
            <person name="Zhao Y."/>
            <person name="Schartl M."/>
            <person name="Tang Q."/>
            <person name="Wang J."/>
        </authorList>
    </citation>
    <scope>NUCLEOTIDE SEQUENCE</scope>
</reference>
<dbReference type="OMA" id="YEPCENG"/>
<protein>
    <submittedName>
        <fullName evidence="1">Uncharacterized protein</fullName>
    </submittedName>
</protein>
<name>A0A3P8VWE3_CYNSE</name>
<dbReference type="AlphaFoldDB" id="A0A3P8VWE3"/>
<dbReference type="GeneTree" id="ENSGT00530000064449"/>
<sequence>GVRVKRENTKATNDSKCLKNYGGITFEYIFGKTMAYTFDLCSVINCKHLNYTYKPYDIYVCFHYFVHSQCEQNQLPRRGWCRNWNMIYRDIWDQVKIQRDYSTTQNPITISLNWTKLPTGIVIRNEITKHDATLSTSVTQSPDEEMEIITEYYTQTAGKNVEVIAVDYTSLTPKDIMTMATGYTTENLWSKWLMNTAKENSADDCVACASARPQLFTEPAPLFPNDTWGYNCMLKLTHEATPLNCTTLASISPPIANKTRTGAFTPHKGKGHYVCFTYTHSNPKVYMGKIDPSWCKVTMSGSMIGRWGRAGLYHYCGEQRLLIQIPSKAVGICAIVRLGAPLVIIGQNKLVPVGITPHLGATLTRKRKRHMLEKRDANSFDLTLNSPNYIDAIGVPRGIPNEYKLQDQVAAGFASLPIISAIFPVQPNKNVDFINYVHFNVLRLTNLIVQKGASK</sequence>
<organism evidence="1 2">
    <name type="scientific">Cynoglossus semilaevis</name>
    <name type="common">Tongue sole</name>
    <dbReference type="NCBI Taxonomy" id="244447"/>
    <lineage>
        <taxon>Eukaryota</taxon>
        <taxon>Metazoa</taxon>
        <taxon>Chordata</taxon>
        <taxon>Craniata</taxon>
        <taxon>Vertebrata</taxon>
        <taxon>Euteleostomi</taxon>
        <taxon>Actinopterygii</taxon>
        <taxon>Neopterygii</taxon>
        <taxon>Teleostei</taxon>
        <taxon>Neoteleostei</taxon>
        <taxon>Acanthomorphata</taxon>
        <taxon>Carangaria</taxon>
        <taxon>Pleuronectiformes</taxon>
        <taxon>Pleuronectoidei</taxon>
        <taxon>Cynoglossidae</taxon>
        <taxon>Cynoglossinae</taxon>
        <taxon>Cynoglossus</taxon>
    </lineage>
</organism>
<keyword evidence="2" id="KW-1185">Reference proteome</keyword>
<evidence type="ECO:0000313" key="2">
    <source>
        <dbReference type="Proteomes" id="UP000265120"/>
    </source>
</evidence>
<dbReference type="Ensembl" id="ENSCSET00000018870.1">
    <property type="protein sequence ID" value="ENSCSEP00000018639.1"/>
    <property type="gene ID" value="ENSCSEG00000011929.1"/>
</dbReference>
<evidence type="ECO:0000313" key="1">
    <source>
        <dbReference type="Ensembl" id="ENSCSEP00000018639.1"/>
    </source>
</evidence>
<reference evidence="1" key="3">
    <citation type="submission" date="2025-09" db="UniProtKB">
        <authorList>
            <consortium name="Ensembl"/>
        </authorList>
    </citation>
    <scope>IDENTIFICATION</scope>
</reference>
<reference evidence="1" key="2">
    <citation type="submission" date="2025-08" db="UniProtKB">
        <authorList>
            <consortium name="Ensembl"/>
        </authorList>
    </citation>
    <scope>IDENTIFICATION</scope>
</reference>
<proteinExistence type="predicted"/>
<accession>A0A3P8VWE3</accession>